<dbReference type="EC" id="1.-.-.-" evidence="9"/>
<comment type="caution">
    <text evidence="9">The sequence shown here is derived from an EMBL/GenBank/DDBJ whole genome shotgun (WGS) entry which is preliminary data.</text>
</comment>
<evidence type="ECO:0000256" key="7">
    <source>
        <dbReference type="SAM" id="Phobius"/>
    </source>
</evidence>
<comment type="subcellular location">
    <subcellularLocation>
        <location evidence="1">Cell membrane</location>
        <topology evidence="1">Multi-pass membrane protein</topology>
    </subcellularLocation>
</comment>
<dbReference type="InterPro" id="IPR003918">
    <property type="entry name" value="NADH_UbQ_OxRdtase"/>
</dbReference>
<dbReference type="AlphaFoldDB" id="A0A645DCJ6"/>
<evidence type="ECO:0000256" key="3">
    <source>
        <dbReference type="ARBA" id="ARBA00022692"/>
    </source>
</evidence>
<feature type="transmembrane region" description="Helical" evidence="7">
    <location>
        <begin position="79"/>
        <end position="97"/>
    </location>
</feature>
<dbReference type="EMBL" id="VSSQ01034871">
    <property type="protein sequence ID" value="MPM86949.1"/>
    <property type="molecule type" value="Genomic_DNA"/>
</dbReference>
<feature type="transmembrane region" description="Helical" evidence="7">
    <location>
        <begin position="308"/>
        <end position="328"/>
    </location>
</feature>
<evidence type="ECO:0000256" key="4">
    <source>
        <dbReference type="ARBA" id="ARBA00022989"/>
    </source>
</evidence>
<dbReference type="InterPro" id="IPR001750">
    <property type="entry name" value="ND/Mrp_TM"/>
</dbReference>
<dbReference type="GO" id="GO:0016491">
    <property type="term" value="F:oxidoreductase activity"/>
    <property type="evidence" value="ECO:0007669"/>
    <property type="project" value="UniProtKB-KW"/>
</dbReference>
<gene>
    <name evidence="9" type="primary">hyfB_7</name>
    <name evidence="9" type="ORF">SDC9_134042</name>
</gene>
<dbReference type="Pfam" id="PF00361">
    <property type="entry name" value="Proton_antipo_M"/>
    <property type="match status" value="1"/>
</dbReference>
<feature type="transmembrane region" description="Helical" evidence="7">
    <location>
        <begin position="103"/>
        <end position="127"/>
    </location>
</feature>
<evidence type="ECO:0000256" key="1">
    <source>
        <dbReference type="ARBA" id="ARBA00004651"/>
    </source>
</evidence>
<evidence type="ECO:0000256" key="6">
    <source>
        <dbReference type="ARBA" id="ARBA00023136"/>
    </source>
</evidence>
<feature type="transmembrane region" description="Helical" evidence="7">
    <location>
        <begin position="50"/>
        <end position="67"/>
    </location>
</feature>
<dbReference type="PANTHER" id="PTHR42682:SF3">
    <property type="entry name" value="FORMATE HYDROGENLYASE SUBUNIT 3-RELATED"/>
    <property type="match status" value="1"/>
</dbReference>
<dbReference type="PANTHER" id="PTHR42682">
    <property type="entry name" value="HYDROGENASE-4 COMPONENT F"/>
    <property type="match status" value="1"/>
</dbReference>
<feature type="transmembrane region" description="Helical" evidence="7">
    <location>
        <begin position="191"/>
        <end position="212"/>
    </location>
</feature>
<dbReference type="GO" id="GO:0042773">
    <property type="term" value="P:ATP synthesis coupled electron transport"/>
    <property type="evidence" value="ECO:0007669"/>
    <property type="project" value="InterPro"/>
</dbReference>
<evidence type="ECO:0000313" key="9">
    <source>
        <dbReference type="EMBL" id="MPM86949.1"/>
    </source>
</evidence>
<proteinExistence type="predicted"/>
<keyword evidence="4 7" id="KW-1133">Transmembrane helix</keyword>
<keyword evidence="3 7" id="KW-0812">Transmembrane</keyword>
<sequence length="337" mass="36225">MAALGWSGAMLHLLNHAVLKGGLFLGAGAVANALHGELDIDRMGGLMKRMPWTGTIFSLNALGLAGLPPLNGFVGEFRIYRAAFAGIAGGGGAVWIASLATVVILALIGALAATVYVKAIGAVFLGLPRTPAAEQAKEAPRSLRLVPALLFGLNPLLLLLSPWLVQGFGALTAGWVAPEAAAYASGWCARLVPVLLLLLLLPSGLLIVRAFWSRRRPSETGVTWDCGFARPTARMEYTGSALTAPQLRFMRRVFAPEHEMDLPSEMFPKTGGFNFRIVDLPERLLWGPLFRGFGRLAEKVHKLQSGYLHFYILLMMLALLAMLVWGMFFHAPAAGGR</sequence>
<dbReference type="InterPro" id="IPR052175">
    <property type="entry name" value="ComplexI-like_HydComp"/>
</dbReference>
<dbReference type="PRINTS" id="PR01437">
    <property type="entry name" value="NUOXDRDTASE4"/>
</dbReference>
<dbReference type="GO" id="GO:0008137">
    <property type="term" value="F:NADH dehydrogenase (ubiquinone) activity"/>
    <property type="evidence" value="ECO:0007669"/>
    <property type="project" value="InterPro"/>
</dbReference>
<evidence type="ECO:0000256" key="2">
    <source>
        <dbReference type="ARBA" id="ARBA00022475"/>
    </source>
</evidence>
<evidence type="ECO:0000256" key="5">
    <source>
        <dbReference type="ARBA" id="ARBA00023002"/>
    </source>
</evidence>
<evidence type="ECO:0000259" key="8">
    <source>
        <dbReference type="Pfam" id="PF00361"/>
    </source>
</evidence>
<reference evidence="9" key="1">
    <citation type="submission" date="2019-08" db="EMBL/GenBank/DDBJ databases">
        <authorList>
            <person name="Kucharzyk K."/>
            <person name="Murdoch R.W."/>
            <person name="Higgins S."/>
            <person name="Loffler F."/>
        </authorList>
    </citation>
    <scope>NUCLEOTIDE SEQUENCE</scope>
</reference>
<protein>
    <submittedName>
        <fullName evidence="9">Hydrogenase-4 component B</fullName>
        <ecNumber evidence="9">1.-.-.-</ecNumber>
    </submittedName>
</protein>
<keyword evidence="5 9" id="KW-0560">Oxidoreductase</keyword>
<feature type="transmembrane region" description="Helical" evidence="7">
    <location>
        <begin position="148"/>
        <end position="171"/>
    </location>
</feature>
<feature type="domain" description="NADH:quinone oxidoreductase/Mrp antiporter transmembrane" evidence="8">
    <location>
        <begin position="4"/>
        <end position="85"/>
    </location>
</feature>
<keyword evidence="6 7" id="KW-0472">Membrane</keyword>
<keyword evidence="2" id="KW-1003">Cell membrane</keyword>
<accession>A0A645DCJ6</accession>
<organism evidence="9">
    <name type="scientific">bioreactor metagenome</name>
    <dbReference type="NCBI Taxonomy" id="1076179"/>
    <lineage>
        <taxon>unclassified sequences</taxon>
        <taxon>metagenomes</taxon>
        <taxon>ecological metagenomes</taxon>
    </lineage>
</organism>
<name>A0A645DCJ6_9ZZZZ</name>
<dbReference type="GO" id="GO:0005886">
    <property type="term" value="C:plasma membrane"/>
    <property type="evidence" value="ECO:0007669"/>
    <property type="project" value="UniProtKB-SubCell"/>
</dbReference>